<accession>A0A6A3UE58</accession>
<evidence type="ECO:0000256" key="4">
    <source>
        <dbReference type="ARBA" id="ARBA00022729"/>
    </source>
</evidence>
<dbReference type="EMBL" id="QXGD01000286">
    <property type="protein sequence ID" value="KAE9244699.1"/>
    <property type="molecule type" value="Genomic_DNA"/>
</dbReference>
<comment type="caution">
    <text evidence="10">The sequence shown here is derived from an EMBL/GenBank/DDBJ whole genome shotgun (WGS) entry which is preliminary data.</text>
</comment>
<feature type="signal peptide" evidence="5">
    <location>
        <begin position="1"/>
        <end position="24"/>
    </location>
</feature>
<proteinExistence type="inferred from homology"/>
<evidence type="ECO:0000313" key="8">
    <source>
        <dbReference type="EMBL" id="KAE9124131.1"/>
    </source>
</evidence>
<evidence type="ECO:0000313" key="17">
    <source>
        <dbReference type="Proteomes" id="UP000433483"/>
    </source>
</evidence>
<dbReference type="Proteomes" id="UP000429523">
    <property type="component" value="Unassembled WGS sequence"/>
</dbReference>
<protein>
    <recommendedName>
        <fullName evidence="5">RxLR effector protein</fullName>
    </recommendedName>
</protein>
<evidence type="ECO:0000313" key="16">
    <source>
        <dbReference type="Proteomes" id="UP000429523"/>
    </source>
</evidence>
<evidence type="ECO:0000256" key="2">
    <source>
        <dbReference type="ARBA" id="ARBA00010400"/>
    </source>
</evidence>
<evidence type="ECO:0000313" key="11">
    <source>
        <dbReference type="EMBL" id="KAE9223076.1"/>
    </source>
</evidence>
<dbReference type="InterPro" id="IPR031825">
    <property type="entry name" value="RXLR"/>
</dbReference>
<gene>
    <name evidence="14" type="ORF">PF001_g4998</name>
    <name evidence="12" type="ORF">PF002_g7644</name>
    <name evidence="13" type="ORF">PF004_g5332</name>
    <name evidence="11" type="ORF">PF005_g6452</name>
    <name evidence="10" type="ORF">PF006_g5720</name>
    <name evidence="8" type="ORF">PF007_g6832</name>
    <name evidence="15" type="ORF">PF008_g6140</name>
    <name evidence="6" type="ORF">PF009_g6146</name>
    <name evidence="9" type="ORF">PF010_g5841</name>
    <name evidence="7" type="ORF">PF011_g6128</name>
</gene>
<dbReference type="EMBL" id="QXFY01000237">
    <property type="protein sequence ID" value="KAE9351038.1"/>
    <property type="molecule type" value="Genomic_DNA"/>
</dbReference>
<evidence type="ECO:0000313" key="13">
    <source>
        <dbReference type="EMBL" id="KAE9245253.1"/>
    </source>
</evidence>
<dbReference type="Proteomes" id="UP000440732">
    <property type="component" value="Unassembled WGS sequence"/>
</dbReference>
<organism evidence="10 20">
    <name type="scientific">Phytophthora fragariae</name>
    <dbReference type="NCBI Taxonomy" id="53985"/>
    <lineage>
        <taxon>Eukaryota</taxon>
        <taxon>Sar</taxon>
        <taxon>Stramenopiles</taxon>
        <taxon>Oomycota</taxon>
        <taxon>Peronosporomycetes</taxon>
        <taxon>Peronosporales</taxon>
        <taxon>Peronosporaceae</taxon>
        <taxon>Phytophthora</taxon>
    </lineage>
</organism>
<dbReference type="EMBL" id="QXGA01000219">
    <property type="protein sequence ID" value="KAE9149847.1"/>
    <property type="molecule type" value="Genomic_DNA"/>
</dbReference>
<comment type="function">
    <text evidence="5">Effector that suppresses plant defense responses during pathogen infection.</text>
</comment>
<evidence type="ECO:0000313" key="21">
    <source>
        <dbReference type="Proteomes" id="UP000441208"/>
    </source>
</evidence>
<name>A0A6A3UE58_9STRA</name>
<keyword evidence="3 5" id="KW-0964">Secreted</keyword>
<comment type="similarity">
    <text evidence="2 5">Belongs to the RxLR effector family.</text>
</comment>
<dbReference type="Proteomes" id="UP000488956">
    <property type="component" value="Unassembled WGS sequence"/>
</dbReference>
<dbReference type="Proteomes" id="UP000437068">
    <property type="component" value="Unassembled WGS sequence"/>
</dbReference>
<keyword evidence="17" id="KW-1185">Reference proteome</keyword>
<dbReference type="EMBL" id="QXFX01000224">
    <property type="protein sequence ID" value="KAE9124915.1"/>
    <property type="molecule type" value="Genomic_DNA"/>
</dbReference>
<evidence type="ECO:0000313" key="6">
    <source>
        <dbReference type="EMBL" id="KAE8944174.1"/>
    </source>
</evidence>
<evidence type="ECO:0000313" key="19">
    <source>
        <dbReference type="Proteomes" id="UP000440367"/>
    </source>
</evidence>
<evidence type="ECO:0000313" key="14">
    <source>
        <dbReference type="EMBL" id="KAE9321293.1"/>
    </source>
</evidence>
<dbReference type="EMBL" id="QXFW01000253">
    <property type="protein sequence ID" value="KAE9018773.1"/>
    <property type="molecule type" value="Genomic_DNA"/>
</dbReference>
<evidence type="ECO:0000313" key="22">
    <source>
        <dbReference type="Proteomes" id="UP000460718"/>
    </source>
</evidence>
<dbReference type="Pfam" id="PF16810">
    <property type="entry name" value="RXLR"/>
    <property type="match status" value="1"/>
</dbReference>
<evidence type="ECO:0000313" key="18">
    <source>
        <dbReference type="Proteomes" id="UP000437068"/>
    </source>
</evidence>
<comment type="domain">
    <text evidence="5">The RxLR-dEER motif acts to carry the protein into the host cell cytoplasm through binding to cell surface phosphatidylinositol-3-phosphate.</text>
</comment>
<dbReference type="Proteomes" id="UP000440367">
    <property type="component" value="Unassembled WGS sequence"/>
</dbReference>
<dbReference type="EMBL" id="QXGC01000197">
    <property type="protein sequence ID" value="KAE9245253.1"/>
    <property type="molecule type" value="Genomic_DNA"/>
</dbReference>
<dbReference type="Proteomes" id="UP000441208">
    <property type="component" value="Unassembled WGS sequence"/>
</dbReference>
<evidence type="ECO:0000313" key="20">
    <source>
        <dbReference type="Proteomes" id="UP000440732"/>
    </source>
</evidence>
<feature type="chain" id="PRO_5044948104" description="RxLR effector protein" evidence="5">
    <location>
        <begin position="25"/>
        <end position="103"/>
    </location>
</feature>
<keyword evidence="4 5" id="KW-0732">Signal</keyword>
<comment type="subcellular location">
    <subcellularLocation>
        <location evidence="1 5">Secreted</location>
    </subcellularLocation>
</comment>
<sequence length="103" mass="11807">MRLSSFLVVVVVTLVATSTSPAAAEESVTIKNLAVDSNRILRSVEDEERVFSLSAMKNVKSSFNKKWAKAANAFKKRWFMSDEEHKRKVMEKLLRNNDNFVRQ</sequence>
<dbReference type="AlphaFoldDB" id="A0A6A3UE58"/>
<evidence type="ECO:0000313" key="15">
    <source>
        <dbReference type="EMBL" id="KAE9351038.1"/>
    </source>
</evidence>
<evidence type="ECO:0000313" key="10">
    <source>
        <dbReference type="EMBL" id="KAE9149847.1"/>
    </source>
</evidence>
<reference evidence="16 17" key="1">
    <citation type="submission" date="2018-08" db="EMBL/GenBank/DDBJ databases">
        <title>Genomic investigation of the strawberry pathogen Phytophthora fragariae indicates pathogenicity is determined by transcriptional variation in three key races.</title>
        <authorList>
            <person name="Adams T.M."/>
            <person name="Armitage A.D."/>
            <person name="Sobczyk M.K."/>
            <person name="Bates H.J."/>
            <person name="Dunwell J.M."/>
            <person name="Nellist C.F."/>
            <person name="Harrison R.J."/>
        </authorList>
    </citation>
    <scope>NUCLEOTIDE SEQUENCE [LARGE SCALE GENOMIC DNA]</scope>
    <source>
        <strain evidence="14 18">A4</strain>
        <strain evidence="12 19">BC-1</strain>
        <strain evidence="13 23">BC-23</strain>
        <strain evidence="11 17">NOV-27</strain>
        <strain evidence="10 20">NOV-5</strain>
        <strain evidence="8 21">NOV-71</strain>
        <strain evidence="15 24">NOV-77</strain>
        <strain evidence="6 16">NOV-9</strain>
        <strain evidence="9 25">ONT-3</strain>
        <strain evidence="7 22">SCRP245</strain>
    </source>
</reference>
<dbReference type="EMBL" id="QXFZ01000262">
    <property type="protein sequence ID" value="KAE9124131.1"/>
    <property type="molecule type" value="Genomic_DNA"/>
</dbReference>
<evidence type="ECO:0000313" key="25">
    <source>
        <dbReference type="Proteomes" id="UP000488956"/>
    </source>
</evidence>
<evidence type="ECO:0000256" key="1">
    <source>
        <dbReference type="ARBA" id="ARBA00004613"/>
    </source>
</evidence>
<dbReference type="EMBL" id="QXGE01000178">
    <property type="protein sequence ID" value="KAE9321293.1"/>
    <property type="molecule type" value="Genomic_DNA"/>
</dbReference>
<dbReference type="Proteomes" id="UP000433483">
    <property type="component" value="Unassembled WGS sequence"/>
</dbReference>
<dbReference type="Proteomes" id="UP000460718">
    <property type="component" value="Unassembled WGS sequence"/>
</dbReference>
<evidence type="ECO:0000256" key="3">
    <source>
        <dbReference type="ARBA" id="ARBA00022525"/>
    </source>
</evidence>
<dbReference type="EMBL" id="QXGB01000240">
    <property type="protein sequence ID" value="KAE9223076.1"/>
    <property type="molecule type" value="Genomic_DNA"/>
</dbReference>
<evidence type="ECO:0000313" key="23">
    <source>
        <dbReference type="Proteomes" id="UP000476176"/>
    </source>
</evidence>
<evidence type="ECO:0000313" key="7">
    <source>
        <dbReference type="EMBL" id="KAE9018773.1"/>
    </source>
</evidence>
<dbReference type="Proteomes" id="UP000486351">
    <property type="component" value="Unassembled WGS sequence"/>
</dbReference>
<evidence type="ECO:0000313" key="12">
    <source>
        <dbReference type="EMBL" id="KAE9244699.1"/>
    </source>
</evidence>
<dbReference type="Proteomes" id="UP000476176">
    <property type="component" value="Unassembled WGS sequence"/>
</dbReference>
<dbReference type="EMBL" id="QXGF01000217">
    <property type="protein sequence ID" value="KAE8944174.1"/>
    <property type="molecule type" value="Genomic_DNA"/>
</dbReference>
<dbReference type="OrthoDB" id="127149at2759"/>
<evidence type="ECO:0000313" key="24">
    <source>
        <dbReference type="Proteomes" id="UP000486351"/>
    </source>
</evidence>
<evidence type="ECO:0000313" key="9">
    <source>
        <dbReference type="EMBL" id="KAE9124915.1"/>
    </source>
</evidence>
<evidence type="ECO:0000256" key="5">
    <source>
        <dbReference type="RuleBase" id="RU367124"/>
    </source>
</evidence>